<evidence type="ECO:0000313" key="2">
    <source>
        <dbReference type="EMBL" id="SVC37497.1"/>
    </source>
</evidence>
<dbReference type="InterPro" id="IPR025714">
    <property type="entry name" value="Methyltranfer_dom"/>
</dbReference>
<dbReference type="Pfam" id="PF13847">
    <property type="entry name" value="Methyltransf_31"/>
    <property type="match status" value="1"/>
</dbReference>
<dbReference type="AlphaFoldDB" id="A0A382LQE6"/>
<evidence type="ECO:0000259" key="1">
    <source>
        <dbReference type="Pfam" id="PF13847"/>
    </source>
</evidence>
<dbReference type="EMBL" id="UINC01087811">
    <property type="protein sequence ID" value="SVC37497.1"/>
    <property type="molecule type" value="Genomic_DNA"/>
</dbReference>
<feature type="domain" description="Methyltransferase" evidence="1">
    <location>
        <begin position="92"/>
        <end position="224"/>
    </location>
</feature>
<sequence>MKRPLFCLGLTAAFVALGQLSPALGQTKGVRIDPENPRYTHRTQHSRDGIGKFYMGREIAHVMGHLGAGWLERPSRELEEKPQTLIRSLKLKAGDNVADIGVGTGYFARRIARVIGPKGTVYGVDIQPEMLELLAKNLGKLGIKNVKGVLGTIKNPNLPANSIDLALMVDVYHEFSHPHEMLQNLCHALKPGGRIAFVEYRMEDPNVPIKLLHKMSQLQVMIEATPHPLEWVETISVLPRQHV</sequence>
<accession>A0A382LQE6</accession>
<dbReference type="SUPFAM" id="SSF53335">
    <property type="entry name" value="S-adenosyl-L-methionine-dependent methyltransferases"/>
    <property type="match status" value="1"/>
</dbReference>
<dbReference type="Gene3D" id="3.40.50.150">
    <property type="entry name" value="Vaccinia Virus protein VP39"/>
    <property type="match status" value="1"/>
</dbReference>
<feature type="non-terminal residue" evidence="2">
    <location>
        <position position="243"/>
    </location>
</feature>
<organism evidence="2">
    <name type="scientific">marine metagenome</name>
    <dbReference type="NCBI Taxonomy" id="408172"/>
    <lineage>
        <taxon>unclassified sequences</taxon>
        <taxon>metagenomes</taxon>
        <taxon>ecological metagenomes</taxon>
    </lineage>
</organism>
<reference evidence="2" key="1">
    <citation type="submission" date="2018-05" db="EMBL/GenBank/DDBJ databases">
        <authorList>
            <person name="Lanie J.A."/>
            <person name="Ng W.-L."/>
            <person name="Kazmierczak K.M."/>
            <person name="Andrzejewski T.M."/>
            <person name="Davidsen T.M."/>
            <person name="Wayne K.J."/>
            <person name="Tettelin H."/>
            <person name="Glass J.I."/>
            <person name="Rusch D."/>
            <person name="Podicherti R."/>
            <person name="Tsui H.-C.T."/>
            <person name="Winkler M.E."/>
        </authorList>
    </citation>
    <scope>NUCLEOTIDE SEQUENCE</scope>
</reference>
<gene>
    <name evidence="2" type="ORF">METZ01_LOCUS290351</name>
</gene>
<protein>
    <recommendedName>
        <fullName evidence="1">Methyltransferase domain-containing protein</fullName>
    </recommendedName>
</protein>
<name>A0A382LQE6_9ZZZZ</name>
<proteinExistence type="predicted"/>
<dbReference type="InterPro" id="IPR029063">
    <property type="entry name" value="SAM-dependent_MTases_sf"/>
</dbReference>
<dbReference type="PANTHER" id="PTHR43591">
    <property type="entry name" value="METHYLTRANSFERASE"/>
    <property type="match status" value="1"/>
</dbReference>
<dbReference type="CDD" id="cd02440">
    <property type="entry name" value="AdoMet_MTases"/>
    <property type="match status" value="1"/>
</dbReference>